<protein>
    <recommendedName>
        <fullName evidence="2">CBF1-interacting co-repressor CIR N-terminal domain-containing protein</fullName>
    </recommendedName>
</protein>
<reference evidence="3 4" key="1">
    <citation type="submission" date="2017-03" db="EMBL/GenBank/DDBJ databases">
        <title>Genomes of endolithic fungi from Antarctica.</title>
        <authorList>
            <person name="Coleine C."/>
            <person name="Masonjones S."/>
            <person name="Stajich J.E."/>
        </authorList>
    </citation>
    <scope>NUCLEOTIDE SEQUENCE [LARGE SCALE GENOMIC DNA]</scope>
    <source>
        <strain evidence="3 4">CCFEE 6315</strain>
    </source>
</reference>
<evidence type="ECO:0000313" key="4">
    <source>
        <dbReference type="Proteomes" id="UP000308549"/>
    </source>
</evidence>
<feature type="compositionally biased region" description="Basic residues" evidence="1">
    <location>
        <begin position="328"/>
        <end position="340"/>
    </location>
</feature>
<feature type="compositionally biased region" description="Basic and acidic residues" evidence="1">
    <location>
        <begin position="260"/>
        <end position="287"/>
    </location>
</feature>
<feature type="compositionally biased region" description="Basic and acidic residues" evidence="1">
    <location>
        <begin position="315"/>
        <end position="327"/>
    </location>
</feature>
<feature type="domain" description="CBF1-interacting co-repressor CIR N-terminal" evidence="2">
    <location>
        <begin position="10"/>
        <end position="46"/>
    </location>
</feature>
<feature type="region of interest" description="Disordered" evidence="1">
    <location>
        <begin position="66"/>
        <end position="106"/>
    </location>
</feature>
<dbReference type="PANTHER" id="PTHR22093:SF0">
    <property type="entry name" value="LEUKOCYTE RECEPTOR CLUSTER MEMBER 1"/>
    <property type="match status" value="1"/>
</dbReference>
<feature type="compositionally biased region" description="Basic residues" evidence="1">
    <location>
        <begin position="288"/>
        <end position="297"/>
    </location>
</feature>
<evidence type="ECO:0000256" key="1">
    <source>
        <dbReference type="SAM" id="MobiDB-lite"/>
    </source>
</evidence>
<organism evidence="3 4">
    <name type="scientific">Salinomyces thailandicus</name>
    <dbReference type="NCBI Taxonomy" id="706561"/>
    <lineage>
        <taxon>Eukaryota</taxon>
        <taxon>Fungi</taxon>
        <taxon>Dikarya</taxon>
        <taxon>Ascomycota</taxon>
        <taxon>Pezizomycotina</taxon>
        <taxon>Dothideomycetes</taxon>
        <taxon>Dothideomycetidae</taxon>
        <taxon>Mycosphaerellales</taxon>
        <taxon>Teratosphaeriaceae</taxon>
        <taxon>Salinomyces</taxon>
    </lineage>
</organism>
<dbReference type="OrthoDB" id="2159131at2759"/>
<sequence>MPLHLLGKKSWNVYNQANVDRVRRDEAAAQAREEAEEQRMQDEDAAGRIALLRGELSAPALSVSAPVVANSEGRGSAHAEVSPKGTRDADHGGVRDRKRRRLRGEDDTDRDIRYAREDAEAGEKVRKTLVQGEEKNVPLVDHAGHLQLVPAPDAKEEREACKNAEGEAEKERKRKREEDEYTMRFRNAAGFRQGMQDPWYASNKLPHSSDGNRNTAAALAELQEKDVWGNEDSSRRERERSRMSSNDPFAAMQNAQRQLKQNEFDRSKWQKEKEVELKDLKRDQERSTRRRKTKHRHGTTDEDEDGLGGFSLDAPARRSHDHSGQESHRHRRRQRHHSRSRSREREKHRNRHSTLRDG</sequence>
<evidence type="ECO:0000259" key="2">
    <source>
        <dbReference type="SMART" id="SM01083"/>
    </source>
</evidence>
<feature type="compositionally biased region" description="Polar residues" evidence="1">
    <location>
        <begin position="205"/>
        <end position="215"/>
    </location>
</feature>
<dbReference type="SMART" id="SM01083">
    <property type="entry name" value="Cir_N"/>
    <property type="match status" value="1"/>
</dbReference>
<dbReference type="Proteomes" id="UP000308549">
    <property type="component" value="Unassembled WGS sequence"/>
</dbReference>
<feature type="compositionally biased region" description="Basic and acidic residues" evidence="1">
    <location>
        <begin position="85"/>
        <end position="95"/>
    </location>
</feature>
<feature type="compositionally biased region" description="Basic and acidic residues" evidence="1">
    <location>
        <begin position="153"/>
        <end position="183"/>
    </location>
</feature>
<dbReference type="AlphaFoldDB" id="A0A4U0U674"/>
<feature type="compositionally biased region" description="Basic and acidic residues" evidence="1">
    <location>
        <begin position="222"/>
        <end position="242"/>
    </location>
</feature>
<dbReference type="InterPro" id="IPR019339">
    <property type="entry name" value="CIR_N_dom"/>
</dbReference>
<comment type="caution">
    <text evidence="3">The sequence shown here is derived from an EMBL/GenBank/DDBJ whole genome shotgun (WGS) entry which is preliminary data.</text>
</comment>
<keyword evidence="4" id="KW-1185">Reference proteome</keyword>
<feature type="region of interest" description="Disordered" evidence="1">
    <location>
        <begin position="23"/>
        <end position="43"/>
    </location>
</feature>
<gene>
    <name evidence="3" type="ORF">B0A50_02692</name>
</gene>
<dbReference type="EMBL" id="NAJL01000011">
    <property type="protein sequence ID" value="TKA30464.1"/>
    <property type="molecule type" value="Genomic_DNA"/>
</dbReference>
<proteinExistence type="predicted"/>
<dbReference type="PANTHER" id="PTHR22093">
    <property type="entry name" value="LEUKOCYTE RECEPTOR CLUSTER LRC MEMBER 1"/>
    <property type="match status" value="1"/>
</dbReference>
<dbReference type="InterPro" id="IPR039875">
    <property type="entry name" value="LENG1-like"/>
</dbReference>
<feature type="compositionally biased region" description="Basic residues" evidence="1">
    <location>
        <begin position="348"/>
        <end position="358"/>
    </location>
</feature>
<accession>A0A4U0U674</accession>
<evidence type="ECO:0000313" key="3">
    <source>
        <dbReference type="EMBL" id="TKA30464.1"/>
    </source>
</evidence>
<feature type="region of interest" description="Disordered" evidence="1">
    <location>
        <begin position="149"/>
        <end position="358"/>
    </location>
</feature>
<name>A0A4U0U674_9PEZI</name>